<gene>
    <name evidence="1" type="ORF">BV912_02080</name>
</gene>
<evidence type="ECO:0000313" key="1">
    <source>
        <dbReference type="EMBL" id="OSI24664.1"/>
    </source>
</evidence>
<dbReference type="AlphaFoldDB" id="A0A1X3DL10"/>
<organism evidence="1 2">
    <name type="scientific">Neisseria dumasiana</name>
    <dbReference type="NCBI Taxonomy" id="1931275"/>
    <lineage>
        <taxon>Bacteria</taxon>
        <taxon>Pseudomonadati</taxon>
        <taxon>Pseudomonadota</taxon>
        <taxon>Betaproteobacteria</taxon>
        <taxon>Neisseriales</taxon>
        <taxon>Neisseriaceae</taxon>
        <taxon>Neisseria</taxon>
    </lineage>
</organism>
<dbReference type="Proteomes" id="UP000193303">
    <property type="component" value="Unassembled WGS sequence"/>
</dbReference>
<dbReference type="RefSeq" id="WP_085358089.1">
    <property type="nucleotide sequence ID" value="NZ_MTAB01000003.1"/>
</dbReference>
<accession>A0A1X3DL10</accession>
<sequence length="62" mass="7397">MNYIDATITKIIEPLRREEYKGEAWWQMKVEIDSYGRKSETVICNREKSEVEKYKVGDVIQV</sequence>
<dbReference type="EMBL" id="MTAB01000003">
    <property type="protein sequence ID" value="OSI24664.1"/>
    <property type="molecule type" value="Genomic_DNA"/>
</dbReference>
<protein>
    <submittedName>
        <fullName evidence="1">Uncharacterized protein</fullName>
    </submittedName>
</protein>
<reference evidence="2" key="1">
    <citation type="submission" date="2017-01" db="EMBL/GenBank/DDBJ databases">
        <authorList>
            <person name="Mah S.A."/>
            <person name="Swanson W.J."/>
            <person name="Moy G.W."/>
            <person name="Vacquier V.D."/>
        </authorList>
    </citation>
    <scope>NUCLEOTIDE SEQUENCE [LARGE SCALE GENOMIC DNA]</scope>
    <source>
        <strain evidence="2">124861</strain>
    </source>
</reference>
<proteinExistence type="predicted"/>
<evidence type="ECO:0000313" key="2">
    <source>
        <dbReference type="Proteomes" id="UP000193303"/>
    </source>
</evidence>
<name>A0A1X3DL10_9NEIS</name>
<comment type="caution">
    <text evidence="1">The sequence shown here is derived from an EMBL/GenBank/DDBJ whole genome shotgun (WGS) entry which is preliminary data.</text>
</comment>